<feature type="region of interest" description="Disordered" evidence="2">
    <location>
        <begin position="882"/>
        <end position="916"/>
    </location>
</feature>
<name>A0A2U1ML32_ARTAN</name>
<organism evidence="4 5">
    <name type="scientific">Artemisia annua</name>
    <name type="common">Sweet wormwood</name>
    <dbReference type="NCBI Taxonomy" id="35608"/>
    <lineage>
        <taxon>Eukaryota</taxon>
        <taxon>Viridiplantae</taxon>
        <taxon>Streptophyta</taxon>
        <taxon>Embryophyta</taxon>
        <taxon>Tracheophyta</taxon>
        <taxon>Spermatophyta</taxon>
        <taxon>Magnoliopsida</taxon>
        <taxon>eudicotyledons</taxon>
        <taxon>Gunneridae</taxon>
        <taxon>Pentapetalae</taxon>
        <taxon>asterids</taxon>
        <taxon>campanulids</taxon>
        <taxon>Asterales</taxon>
        <taxon>Asteraceae</taxon>
        <taxon>Asteroideae</taxon>
        <taxon>Anthemideae</taxon>
        <taxon>Artemisiinae</taxon>
        <taxon>Artemisia</taxon>
    </lineage>
</organism>
<keyword evidence="1" id="KW-0175">Coiled coil</keyword>
<dbReference type="PANTHER" id="PTHR31099">
    <property type="entry name" value="OS06G0165300 PROTEIN"/>
    <property type="match status" value="1"/>
</dbReference>
<dbReference type="AlphaFoldDB" id="A0A2U1ML32"/>
<feature type="compositionally biased region" description="Polar residues" evidence="2">
    <location>
        <begin position="401"/>
        <end position="411"/>
    </location>
</feature>
<feature type="compositionally biased region" description="Basic and acidic residues" evidence="2">
    <location>
        <begin position="363"/>
        <end position="372"/>
    </location>
</feature>
<comment type="caution">
    <text evidence="4">The sequence shown here is derived from an EMBL/GenBank/DDBJ whole genome shotgun (WGS) entry which is preliminary data.</text>
</comment>
<gene>
    <name evidence="4" type="ORF">CTI12_AA364770</name>
</gene>
<dbReference type="Gene3D" id="1.10.287.1490">
    <property type="match status" value="1"/>
</dbReference>
<keyword evidence="5" id="KW-1185">Reference proteome</keyword>
<accession>A0A2U1ML32</accession>
<evidence type="ECO:0000256" key="2">
    <source>
        <dbReference type="SAM" id="MobiDB-lite"/>
    </source>
</evidence>
<feature type="region of interest" description="Disordered" evidence="2">
    <location>
        <begin position="294"/>
        <end position="484"/>
    </location>
</feature>
<sequence>MIETIDSVTCKLSEKELRIFCNRYSLGDDLGIELPSADSTIMDSPPGKIGLFTRLIEFGNHRIPFSRFFLSVLQYFRVHVSQLSCLGAARISHFEICCRAHGGVPTVQLFRKFYCNGIHNGYLTFEKRRVGKGVTVPVYYTDGGLDSLKHWREKFFWVKSSVFPISVPWHSSVSVEKDPPPSNEGLDMGLLEALNLHRVKFQRYPETFLCVVVLSRVYDDPLSRPTFRNADGQDMSLLDIVKSADPFKVKIGERTLAKGEKTLLEETAARVVEPSEADLTLVDHTMTDELKAVKEQGKAGKKRVSQSIPWPGQKKQRPQGQSLPRPLGRKDKEASGSGPLLGTGNDDRNLDVGSENVQDVDMEATHVDERMSLDNVEDVEKEPGVEERPAVHVDLEDESVSAPNEDSSNNLVARRKKKSTVVSSGSEPANADSSKGVDDVVDSGVGGSGLRPDECRGSPSPGREGKDQEGGTSPGFYDSQTVDTDRADDLYSPKWIVTNGFKMNDPWVCRSLVDNVATPGYWSQLRNTSNHEFLEQYNVGVAQQIGRDSELRQRFEHEIELREKLERRVQRRDNEIERLREQLASRGEESEELSRLRARVSQLEGEAGAKNEKITRLEVNKAELEGTVSGLKARVNSLNEQVEGLVKARDVLIAKVKGEDILWKDLNHLSEALQMKTDRELAQLHARITALDQEFDQDLYPNLLKVAAAKRWVIDHGFRLAFLKFRESMDFKGPLAKCLGLAIDEGIRQGLEAGVEHGKAGLSLSELEAYDANARAKYEAAVLELDAMSFPLLDSLEECADSGLEHLMARLVLEGNPNNPEQILSQPTREQLLVPAYYERDGVRSANPWEHVIPLEDAINASKARARARAHDAVYKSAMVATDNSQPSMSERVIDPTRPSPSCPVTGPSGDNTAQDDMFDPTILGPIHPGEFA</sequence>
<feature type="compositionally biased region" description="Basic and acidic residues" evidence="2">
    <location>
        <begin position="381"/>
        <end position="394"/>
    </location>
</feature>
<dbReference type="OrthoDB" id="1749533at2759"/>
<evidence type="ECO:0000313" key="4">
    <source>
        <dbReference type="EMBL" id="PWA61947.1"/>
    </source>
</evidence>
<protein>
    <submittedName>
        <fullName evidence="4">Transposase (Putative), gypsy type</fullName>
    </submittedName>
</protein>
<dbReference type="Proteomes" id="UP000245207">
    <property type="component" value="Unassembled WGS sequence"/>
</dbReference>
<dbReference type="Pfam" id="PF04195">
    <property type="entry name" value="Transposase_28"/>
    <property type="match status" value="1"/>
</dbReference>
<feature type="coiled-coil region" evidence="1">
    <location>
        <begin position="562"/>
        <end position="648"/>
    </location>
</feature>
<feature type="domain" description="Transposase (putative) gypsy type" evidence="3">
    <location>
        <begin position="62"/>
        <end position="115"/>
    </location>
</feature>
<reference evidence="4 5" key="1">
    <citation type="journal article" date="2018" name="Mol. Plant">
        <title>The genome of Artemisia annua provides insight into the evolution of Asteraceae family and artemisinin biosynthesis.</title>
        <authorList>
            <person name="Shen Q."/>
            <person name="Zhang L."/>
            <person name="Liao Z."/>
            <person name="Wang S."/>
            <person name="Yan T."/>
            <person name="Shi P."/>
            <person name="Liu M."/>
            <person name="Fu X."/>
            <person name="Pan Q."/>
            <person name="Wang Y."/>
            <person name="Lv Z."/>
            <person name="Lu X."/>
            <person name="Zhang F."/>
            <person name="Jiang W."/>
            <person name="Ma Y."/>
            <person name="Chen M."/>
            <person name="Hao X."/>
            <person name="Li L."/>
            <person name="Tang Y."/>
            <person name="Lv G."/>
            <person name="Zhou Y."/>
            <person name="Sun X."/>
            <person name="Brodelius P.E."/>
            <person name="Rose J.K.C."/>
            <person name="Tang K."/>
        </authorList>
    </citation>
    <scope>NUCLEOTIDE SEQUENCE [LARGE SCALE GENOMIC DNA]</scope>
    <source>
        <strain evidence="5">cv. Huhao1</strain>
        <tissue evidence="4">Leaf</tissue>
    </source>
</reference>
<dbReference type="EMBL" id="PKPP01004985">
    <property type="protein sequence ID" value="PWA61947.1"/>
    <property type="molecule type" value="Genomic_DNA"/>
</dbReference>
<evidence type="ECO:0000259" key="3">
    <source>
        <dbReference type="Pfam" id="PF04195"/>
    </source>
</evidence>
<dbReference type="STRING" id="35608.A0A2U1ML32"/>
<dbReference type="PANTHER" id="PTHR31099:SF41">
    <property type="entry name" value="TRANSPOSASE (PUTATIVE), GYPSY TYPE-RELATED"/>
    <property type="match status" value="1"/>
</dbReference>
<proteinExistence type="predicted"/>
<evidence type="ECO:0000256" key="1">
    <source>
        <dbReference type="SAM" id="Coils"/>
    </source>
</evidence>
<dbReference type="InterPro" id="IPR007321">
    <property type="entry name" value="Transposase_28"/>
</dbReference>
<evidence type="ECO:0000313" key="5">
    <source>
        <dbReference type="Proteomes" id="UP000245207"/>
    </source>
</evidence>